<accession>A0A9X3N3P3</accession>
<protein>
    <submittedName>
        <fullName evidence="4">TetR family transcriptional regulator</fullName>
    </submittedName>
</protein>
<organism evidence="4 5">
    <name type="scientific">Solirubrobacter ginsenosidimutans</name>
    <dbReference type="NCBI Taxonomy" id="490573"/>
    <lineage>
        <taxon>Bacteria</taxon>
        <taxon>Bacillati</taxon>
        <taxon>Actinomycetota</taxon>
        <taxon>Thermoleophilia</taxon>
        <taxon>Solirubrobacterales</taxon>
        <taxon>Solirubrobacteraceae</taxon>
        <taxon>Solirubrobacter</taxon>
    </lineage>
</organism>
<dbReference type="RefSeq" id="WP_270045657.1">
    <property type="nucleotide sequence ID" value="NZ_JAPDOD010000065.1"/>
</dbReference>
<evidence type="ECO:0000256" key="1">
    <source>
        <dbReference type="ARBA" id="ARBA00023125"/>
    </source>
</evidence>
<comment type="caution">
    <text evidence="4">The sequence shown here is derived from an EMBL/GenBank/DDBJ whole genome shotgun (WGS) entry which is preliminary data.</text>
</comment>
<dbReference type="GO" id="GO:0003677">
    <property type="term" value="F:DNA binding"/>
    <property type="evidence" value="ECO:0007669"/>
    <property type="project" value="UniProtKB-UniRule"/>
</dbReference>
<dbReference type="PANTHER" id="PTHR30328:SF54">
    <property type="entry name" value="HTH-TYPE TRANSCRIPTIONAL REPRESSOR SCO4008"/>
    <property type="match status" value="1"/>
</dbReference>
<proteinExistence type="predicted"/>
<dbReference type="SUPFAM" id="SSF48498">
    <property type="entry name" value="Tetracyclin repressor-like, C-terminal domain"/>
    <property type="match status" value="1"/>
</dbReference>
<feature type="domain" description="HTH tetR-type" evidence="3">
    <location>
        <begin position="6"/>
        <end position="66"/>
    </location>
</feature>
<dbReference type="InterPro" id="IPR041467">
    <property type="entry name" value="Sco4008_C"/>
</dbReference>
<dbReference type="PANTHER" id="PTHR30328">
    <property type="entry name" value="TRANSCRIPTIONAL REPRESSOR"/>
    <property type="match status" value="1"/>
</dbReference>
<sequence length="187" mass="20960">MVRDAAATRSRILDAAFEEFATYGLAGARIDRIAEAAAANKRSIYVYYEHKEGLFRAVMRRVVAEVGEAVPLDVDDLPEYAGRLFDYWLEHPAVMRLLLWIQLERPEETPEGSAAYREKIDTLNQRQEVLPAGLSATDLVVLIMGLTRSWFLVDDSLLTADGADPRSAQRIAQHRATLVEAARRICA</sequence>
<feature type="DNA-binding region" description="H-T-H motif" evidence="2">
    <location>
        <begin position="29"/>
        <end position="48"/>
    </location>
</feature>
<dbReference type="SUPFAM" id="SSF46689">
    <property type="entry name" value="Homeodomain-like"/>
    <property type="match status" value="1"/>
</dbReference>
<dbReference type="GO" id="GO:0006355">
    <property type="term" value="P:regulation of DNA-templated transcription"/>
    <property type="evidence" value="ECO:0007669"/>
    <property type="project" value="UniProtKB-ARBA"/>
</dbReference>
<dbReference type="InterPro" id="IPR009057">
    <property type="entry name" value="Homeodomain-like_sf"/>
</dbReference>
<evidence type="ECO:0000259" key="3">
    <source>
        <dbReference type="PROSITE" id="PS50977"/>
    </source>
</evidence>
<dbReference type="InterPro" id="IPR050109">
    <property type="entry name" value="HTH-type_TetR-like_transc_reg"/>
</dbReference>
<name>A0A9X3N3P3_9ACTN</name>
<dbReference type="PRINTS" id="PR00455">
    <property type="entry name" value="HTHTETR"/>
</dbReference>
<dbReference type="InterPro" id="IPR036271">
    <property type="entry name" value="Tet_transcr_reg_TetR-rel_C_sf"/>
</dbReference>
<gene>
    <name evidence="4" type="ORF">OM076_39415</name>
</gene>
<dbReference type="InterPro" id="IPR001647">
    <property type="entry name" value="HTH_TetR"/>
</dbReference>
<keyword evidence="5" id="KW-1185">Reference proteome</keyword>
<dbReference type="Proteomes" id="UP001149140">
    <property type="component" value="Unassembled WGS sequence"/>
</dbReference>
<evidence type="ECO:0000313" key="4">
    <source>
        <dbReference type="EMBL" id="MDA0166400.1"/>
    </source>
</evidence>
<dbReference type="Pfam" id="PF17926">
    <property type="entry name" value="TetR_C_21"/>
    <property type="match status" value="1"/>
</dbReference>
<dbReference type="AlphaFoldDB" id="A0A9X3N3P3"/>
<dbReference type="Pfam" id="PF00440">
    <property type="entry name" value="TetR_N"/>
    <property type="match status" value="1"/>
</dbReference>
<reference evidence="4" key="1">
    <citation type="submission" date="2022-10" db="EMBL/GenBank/DDBJ databases">
        <title>The WGS of Solirubrobacter ginsenosidimutans DSM 21036.</title>
        <authorList>
            <person name="Jiang Z."/>
        </authorList>
    </citation>
    <scope>NUCLEOTIDE SEQUENCE</scope>
    <source>
        <strain evidence="4">DSM 21036</strain>
    </source>
</reference>
<keyword evidence="1 2" id="KW-0238">DNA-binding</keyword>
<evidence type="ECO:0000256" key="2">
    <source>
        <dbReference type="PROSITE-ProRule" id="PRU00335"/>
    </source>
</evidence>
<evidence type="ECO:0000313" key="5">
    <source>
        <dbReference type="Proteomes" id="UP001149140"/>
    </source>
</evidence>
<dbReference type="EMBL" id="JAPDOD010000065">
    <property type="protein sequence ID" value="MDA0166400.1"/>
    <property type="molecule type" value="Genomic_DNA"/>
</dbReference>
<dbReference type="Gene3D" id="1.10.357.10">
    <property type="entry name" value="Tetracycline Repressor, domain 2"/>
    <property type="match status" value="1"/>
</dbReference>
<dbReference type="PROSITE" id="PS50977">
    <property type="entry name" value="HTH_TETR_2"/>
    <property type="match status" value="1"/>
</dbReference>